<dbReference type="STRING" id="662367.SAMN05216167_102605"/>
<dbReference type="PROSITE" id="PS51257">
    <property type="entry name" value="PROKAR_LIPOPROTEIN"/>
    <property type="match status" value="1"/>
</dbReference>
<gene>
    <name evidence="3" type="ORF">SAMN05216167_102605</name>
</gene>
<dbReference type="Gene3D" id="3.90.640.20">
    <property type="entry name" value="Heat-shock cognate protein, ATPase"/>
    <property type="match status" value="1"/>
</dbReference>
<accession>A0A1I1MKT4</accession>
<evidence type="ECO:0000259" key="2">
    <source>
        <dbReference type="Pfam" id="PF13739"/>
    </source>
</evidence>
<dbReference type="InterPro" id="IPR021729">
    <property type="entry name" value="DUF3298"/>
</dbReference>
<dbReference type="Proteomes" id="UP000198598">
    <property type="component" value="Unassembled WGS sequence"/>
</dbReference>
<organism evidence="3 4">
    <name type="scientific">Spirosoma endophyticum</name>
    <dbReference type="NCBI Taxonomy" id="662367"/>
    <lineage>
        <taxon>Bacteria</taxon>
        <taxon>Pseudomonadati</taxon>
        <taxon>Bacteroidota</taxon>
        <taxon>Cytophagia</taxon>
        <taxon>Cytophagales</taxon>
        <taxon>Cytophagaceae</taxon>
        <taxon>Spirosoma</taxon>
    </lineage>
</organism>
<evidence type="ECO:0000313" key="4">
    <source>
        <dbReference type="Proteomes" id="UP000198598"/>
    </source>
</evidence>
<dbReference type="Pfam" id="PF13739">
    <property type="entry name" value="PdaC"/>
    <property type="match status" value="1"/>
</dbReference>
<evidence type="ECO:0000259" key="1">
    <source>
        <dbReference type="Pfam" id="PF11738"/>
    </source>
</evidence>
<protein>
    <recommendedName>
        <fullName evidence="5">DUF3298 domain-containing protein</fullName>
    </recommendedName>
</protein>
<dbReference type="InterPro" id="IPR037126">
    <property type="entry name" value="PdaC/RsiV-like_sf"/>
</dbReference>
<feature type="domain" description="DUF3298" evidence="1">
    <location>
        <begin position="183"/>
        <end position="254"/>
    </location>
</feature>
<keyword evidence="4" id="KW-1185">Reference proteome</keyword>
<feature type="domain" description="Deacetylase PdaC" evidence="2">
    <location>
        <begin position="62"/>
        <end position="158"/>
    </location>
</feature>
<dbReference type="RefSeq" id="WP_093824705.1">
    <property type="nucleotide sequence ID" value="NZ_FOLQ01000002.1"/>
</dbReference>
<reference evidence="3 4" key="1">
    <citation type="submission" date="2016-10" db="EMBL/GenBank/DDBJ databases">
        <authorList>
            <person name="de Groot N.N."/>
        </authorList>
    </citation>
    <scope>NUCLEOTIDE SEQUENCE [LARGE SCALE GENOMIC DNA]</scope>
    <source>
        <strain evidence="3 4">DSM 26130</strain>
    </source>
</reference>
<dbReference type="InterPro" id="IPR025303">
    <property type="entry name" value="PdaC"/>
</dbReference>
<dbReference type="OrthoDB" id="594879at2"/>
<evidence type="ECO:0000313" key="3">
    <source>
        <dbReference type="EMBL" id="SFC85706.1"/>
    </source>
</evidence>
<dbReference type="Pfam" id="PF11738">
    <property type="entry name" value="DUF3298"/>
    <property type="match status" value="1"/>
</dbReference>
<sequence>MKYFFAAIFFSSIGIFSSCSSTYSGPPALDHQQYTFAGSAHCDTTRNTGVDVSVSYILLKDDSEGARKINDSLRLLAAGSVVGWLDSATVDRNPEARTNLVKAATLFASDYEAMRKDIGGLGGCWELKTSADTVHASAKTLTVKFDTYAYTGGAHPNSNLSFYTFDRETGAMLTLADMISDTTALLGLVEKTFRAQQKLPPKADLEEQGYFLRDGQFFLPANVGLSRDGLIFYYNPYEIAAYAVGPIQVTVPYDQLGGILEKDWL</sequence>
<dbReference type="EMBL" id="FOLQ01000002">
    <property type="protein sequence ID" value="SFC85706.1"/>
    <property type="molecule type" value="Genomic_DNA"/>
</dbReference>
<name>A0A1I1MKT4_9BACT</name>
<dbReference type="Gene3D" id="3.30.565.40">
    <property type="entry name" value="Fervidobacterium nodosum Rt17-B1 like"/>
    <property type="match status" value="1"/>
</dbReference>
<proteinExistence type="predicted"/>
<dbReference type="AlphaFoldDB" id="A0A1I1MKT4"/>
<evidence type="ECO:0008006" key="5">
    <source>
        <dbReference type="Google" id="ProtNLM"/>
    </source>
</evidence>